<feature type="non-terminal residue" evidence="1">
    <location>
        <position position="166"/>
    </location>
</feature>
<name>X1I075_9ZZZZ</name>
<accession>X1I075</accession>
<organism evidence="1">
    <name type="scientific">marine sediment metagenome</name>
    <dbReference type="NCBI Taxonomy" id="412755"/>
    <lineage>
        <taxon>unclassified sequences</taxon>
        <taxon>metagenomes</taxon>
        <taxon>ecological metagenomes</taxon>
    </lineage>
</organism>
<gene>
    <name evidence="1" type="ORF">S03H2_42331</name>
</gene>
<dbReference type="Gene3D" id="3.40.1500.20">
    <property type="match status" value="1"/>
</dbReference>
<comment type="caution">
    <text evidence="1">The sequence shown here is derived from an EMBL/GenBank/DDBJ whole genome shotgun (WGS) entry which is preliminary data.</text>
</comment>
<evidence type="ECO:0000313" key="1">
    <source>
        <dbReference type="EMBL" id="GAH75816.1"/>
    </source>
</evidence>
<reference evidence="1" key="1">
    <citation type="journal article" date="2014" name="Front. Microbiol.">
        <title>High frequency of phylogenetically diverse reductive dehalogenase-homologous genes in deep subseafloor sedimentary metagenomes.</title>
        <authorList>
            <person name="Kawai M."/>
            <person name="Futagami T."/>
            <person name="Toyoda A."/>
            <person name="Takaki Y."/>
            <person name="Nishi S."/>
            <person name="Hori S."/>
            <person name="Arai W."/>
            <person name="Tsubouchi T."/>
            <person name="Morono Y."/>
            <person name="Uchiyama I."/>
            <person name="Ito T."/>
            <person name="Fujiyama A."/>
            <person name="Inagaki F."/>
            <person name="Takami H."/>
        </authorList>
    </citation>
    <scope>NUCLEOTIDE SEQUENCE</scope>
    <source>
        <strain evidence="1">Expedition CK06-06</strain>
    </source>
</reference>
<dbReference type="AlphaFoldDB" id="X1I075"/>
<sequence length="166" mass="19016">MKKTSLTNICLEMLSKEIHLQKIPGFEDIASMKLESGGDGGGIRLYNGEKISKVTVADLSYGNGAPITHRQDRIGMTAELFQVMPDFSYKLPAWGIDSVLFEDGTYWFDTDFFFGFDLVNDFVMKYLDPFNEVYKKFFNNKDIRVYSMAEVTTWVRTHISPCYIIA</sequence>
<proteinExistence type="predicted"/>
<protein>
    <submittedName>
        <fullName evidence="1">Uncharacterized protein</fullName>
    </submittedName>
</protein>
<dbReference type="EMBL" id="BARU01026344">
    <property type="protein sequence ID" value="GAH75816.1"/>
    <property type="molecule type" value="Genomic_DNA"/>
</dbReference>